<dbReference type="EMBL" id="CP025096">
    <property type="protein sequence ID" value="AUD03899.1"/>
    <property type="molecule type" value="Genomic_DNA"/>
</dbReference>
<dbReference type="InterPro" id="IPR000960">
    <property type="entry name" value="Flavin_mOase"/>
</dbReference>
<dbReference type="GO" id="GO:0050660">
    <property type="term" value="F:flavin adenine dinucleotide binding"/>
    <property type="evidence" value="ECO:0007669"/>
    <property type="project" value="InterPro"/>
</dbReference>
<name>A0A2K8Z242_9BACT</name>
<keyword evidence="4" id="KW-0812">Transmembrane</keyword>
<evidence type="ECO:0000256" key="3">
    <source>
        <dbReference type="ARBA" id="ARBA00023002"/>
    </source>
</evidence>
<keyword evidence="6" id="KW-1185">Reference proteome</keyword>
<accession>A0A2K8Z242</accession>
<evidence type="ECO:0000256" key="2">
    <source>
        <dbReference type="ARBA" id="ARBA00022827"/>
    </source>
</evidence>
<keyword evidence="4" id="KW-0472">Membrane</keyword>
<feature type="transmembrane region" description="Helical" evidence="4">
    <location>
        <begin position="236"/>
        <end position="257"/>
    </location>
</feature>
<reference evidence="5 6" key="1">
    <citation type="submission" date="2017-11" db="EMBL/GenBank/DDBJ databases">
        <title>Taxonomic description and genome sequences of Spirosoma HA7 sp. nov., isolated from pollen microhabitat of Corylus avellana.</title>
        <authorList>
            <person name="Ambika Manirajan B."/>
            <person name="Suarez C."/>
            <person name="Ratering S."/>
            <person name="Geissler-Plaum R."/>
            <person name="Cardinale M."/>
            <person name="Sylvia S."/>
        </authorList>
    </citation>
    <scope>NUCLEOTIDE SEQUENCE [LARGE SCALE GENOMIC DNA]</scope>
    <source>
        <strain evidence="5 6">HA7</strain>
    </source>
</reference>
<dbReference type="KEGG" id="spir:CWM47_19970"/>
<evidence type="ECO:0000313" key="5">
    <source>
        <dbReference type="EMBL" id="AUD03899.1"/>
    </source>
</evidence>
<dbReference type="RefSeq" id="WP_100989966.1">
    <property type="nucleotide sequence ID" value="NZ_CP025096.1"/>
</dbReference>
<gene>
    <name evidence="5" type="ORF">CWM47_19970</name>
</gene>
<dbReference type="AlphaFoldDB" id="A0A2K8Z242"/>
<dbReference type="Gene3D" id="3.50.50.60">
    <property type="entry name" value="FAD/NAD(P)-binding domain"/>
    <property type="match status" value="2"/>
</dbReference>
<organism evidence="5 6">
    <name type="scientific">Spirosoma pollinicola</name>
    <dbReference type="NCBI Taxonomy" id="2057025"/>
    <lineage>
        <taxon>Bacteria</taxon>
        <taxon>Pseudomonadati</taxon>
        <taxon>Bacteroidota</taxon>
        <taxon>Cytophagia</taxon>
        <taxon>Cytophagales</taxon>
        <taxon>Cytophagaceae</taxon>
        <taxon>Spirosoma</taxon>
    </lineage>
</organism>
<dbReference type="Pfam" id="PF00743">
    <property type="entry name" value="FMO-like"/>
    <property type="match status" value="1"/>
</dbReference>
<dbReference type="GO" id="GO:0004499">
    <property type="term" value="F:N,N-dimethylaniline monooxygenase activity"/>
    <property type="evidence" value="ECO:0007669"/>
    <property type="project" value="InterPro"/>
</dbReference>
<keyword evidence="1" id="KW-0285">Flavoprotein</keyword>
<evidence type="ECO:0000256" key="4">
    <source>
        <dbReference type="SAM" id="Phobius"/>
    </source>
</evidence>
<feature type="transmembrane region" description="Helical" evidence="4">
    <location>
        <begin position="6"/>
        <end position="23"/>
    </location>
</feature>
<dbReference type="PRINTS" id="PR00370">
    <property type="entry name" value="FMOXYGENASE"/>
</dbReference>
<dbReference type="PANTHER" id="PTHR42877:SF4">
    <property type="entry name" value="FAD_NAD(P)-BINDING DOMAIN-CONTAINING PROTEIN-RELATED"/>
    <property type="match status" value="1"/>
</dbReference>
<sequence length="487" mass="55113">MEPDFQVGIIGAGFAGLVAALRLKKNQKESFVIFERAADVGGTWRDNLYPGCACDVASHLYSFADEPNPNWKNLYATQPDILAYIQTVVDRNKLRNHIRFNTDIVEARFIEENGCWQLTDAYNTTTTVKILLAALGPLNRPHIPAFQGLNTFLGKVFHSAQWDTGCSLTGKNVAVIGTGASAVQLVPSIAAQVKSLLVFQRTPAWISYRLDSSISEAAQQRFKRFPLFMKLQRESIFWLNELIGLGFIGSTWINALMKRISMKKLADEVNDANIRKKLTPDYTIGCKRILKSDDFYPTFNRPNVQLVTENIDVFTETGIKTKTGQEYPVDIVILGTGFHVADLNFSIQIIGKTNENLFDVWRKTGGESYKGITTANFPNLAFLLGPNTGLGHNSVLHIMESQMNYIMRYIRQINCLGERGYLDVKEPVQTAYNRRLQQQFEGTVWRTGCRSWYVNEAGKNTTLYPRLNTHFRRLTSRFTLSDYQVVN</sequence>
<keyword evidence="4" id="KW-1133">Transmembrane helix</keyword>
<protein>
    <submittedName>
        <fullName evidence="5">4-hydroxyacetophenone monooxygenase</fullName>
    </submittedName>
</protein>
<dbReference type="OrthoDB" id="9778740at2"/>
<evidence type="ECO:0000256" key="1">
    <source>
        <dbReference type="ARBA" id="ARBA00022630"/>
    </source>
</evidence>
<keyword evidence="2" id="KW-0274">FAD</keyword>
<keyword evidence="5" id="KW-0503">Monooxygenase</keyword>
<dbReference type="InterPro" id="IPR020946">
    <property type="entry name" value="Flavin_mOase-like"/>
</dbReference>
<dbReference type="InterPro" id="IPR036188">
    <property type="entry name" value="FAD/NAD-bd_sf"/>
</dbReference>
<evidence type="ECO:0000313" key="6">
    <source>
        <dbReference type="Proteomes" id="UP000232883"/>
    </source>
</evidence>
<dbReference type="InterPro" id="IPR051209">
    <property type="entry name" value="FAD-bind_Monooxygenase_sf"/>
</dbReference>
<dbReference type="PANTHER" id="PTHR42877">
    <property type="entry name" value="L-ORNITHINE N(5)-MONOOXYGENASE-RELATED"/>
    <property type="match status" value="1"/>
</dbReference>
<proteinExistence type="predicted"/>
<dbReference type="SUPFAM" id="SSF51905">
    <property type="entry name" value="FAD/NAD(P)-binding domain"/>
    <property type="match status" value="1"/>
</dbReference>
<dbReference type="Proteomes" id="UP000232883">
    <property type="component" value="Chromosome"/>
</dbReference>
<keyword evidence="3" id="KW-0560">Oxidoreductase</keyword>
<dbReference type="GO" id="GO:0050661">
    <property type="term" value="F:NADP binding"/>
    <property type="evidence" value="ECO:0007669"/>
    <property type="project" value="InterPro"/>
</dbReference>